<feature type="transmembrane region" description="Helical" evidence="5">
    <location>
        <begin position="184"/>
        <end position="206"/>
    </location>
</feature>
<keyword evidence="7" id="KW-1185">Reference proteome</keyword>
<evidence type="ECO:0000256" key="3">
    <source>
        <dbReference type="ARBA" id="ARBA00022989"/>
    </source>
</evidence>
<comment type="caution">
    <text evidence="6">The sequence shown here is derived from an EMBL/GenBank/DDBJ whole genome shotgun (WGS) entry which is preliminary data.</text>
</comment>
<dbReference type="Pfam" id="PF01925">
    <property type="entry name" value="TauE"/>
    <property type="match status" value="1"/>
</dbReference>
<evidence type="ECO:0000256" key="1">
    <source>
        <dbReference type="ARBA" id="ARBA00004141"/>
    </source>
</evidence>
<feature type="transmembrane region" description="Helical" evidence="5">
    <location>
        <begin position="91"/>
        <end position="118"/>
    </location>
</feature>
<comment type="subcellular location">
    <subcellularLocation>
        <location evidence="5">Cell membrane</location>
        <topology evidence="5">Multi-pass membrane protein</topology>
    </subcellularLocation>
    <subcellularLocation>
        <location evidence="1">Membrane</location>
        <topology evidence="1">Multi-pass membrane protein</topology>
    </subcellularLocation>
</comment>
<feature type="transmembrane region" description="Helical" evidence="5">
    <location>
        <begin position="53"/>
        <end position="70"/>
    </location>
</feature>
<dbReference type="InterPro" id="IPR002781">
    <property type="entry name" value="TM_pro_TauE-like"/>
</dbReference>
<evidence type="ECO:0000313" key="6">
    <source>
        <dbReference type="EMBL" id="MBL0720739.1"/>
    </source>
</evidence>
<accession>A0A9X1BS83</accession>
<keyword evidence="3 5" id="KW-1133">Transmembrane helix</keyword>
<protein>
    <recommendedName>
        <fullName evidence="5">Probable membrane transporter protein</fullName>
    </recommendedName>
</protein>
<dbReference type="PANTHER" id="PTHR43483:SF3">
    <property type="entry name" value="MEMBRANE TRANSPORTER PROTEIN HI_0806-RELATED"/>
    <property type="match status" value="1"/>
</dbReference>
<sequence>MPDLPVLLLLLVLGSVSGFLAGLLGIGGGMILVPFLSQVLAHAGTAPDLQLKMAVATALATICLTSMSAVRAQQARGAIEWTVVRRLLPGVMLGTALGALLARHLPALGLTLMFGLFVGHAALKMLFVAGPAPQVGPGRPGLPGGLGLLGAGGLIGLLSALVGAGGAFLSVPMMGRWQVPMHRAVATSSALGLPLALAATLAYIVVGQGLPGRPEGSLGLVHLPSWLLLASTSVLAAPLGTRISHATQSRRLRRLFGLMLLGVAVEMLRRAWHLH</sequence>
<dbReference type="Proteomes" id="UP000643207">
    <property type="component" value="Unassembled WGS sequence"/>
</dbReference>
<keyword evidence="4 5" id="KW-0472">Membrane</keyword>
<keyword evidence="2 5" id="KW-0812">Transmembrane</keyword>
<organism evidence="6 7">
    <name type="scientific">Aquariibacter lacus</name>
    <dbReference type="NCBI Taxonomy" id="2801332"/>
    <lineage>
        <taxon>Bacteria</taxon>
        <taxon>Pseudomonadati</taxon>
        <taxon>Pseudomonadota</taxon>
        <taxon>Betaproteobacteria</taxon>
        <taxon>Burkholderiales</taxon>
        <taxon>Sphaerotilaceae</taxon>
        <taxon>Aquariibacter</taxon>
    </lineage>
</organism>
<dbReference type="RefSeq" id="WP_201827411.1">
    <property type="nucleotide sequence ID" value="NZ_JAERRA010000002.1"/>
</dbReference>
<evidence type="ECO:0000256" key="4">
    <source>
        <dbReference type="ARBA" id="ARBA00023136"/>
    </source>
</evidence>
<proteinExistence type="inferred from homology"/>
<dbReference type="AlphaFoldDB" id="A0A9X1BS83"/>
<comment type="similarity">
    <text evidence="5">Belongs to the 4-toluene sulfonate uptake permease (TSUP) (TC 2.A.102) family.</text>
</comment>
<reference evidence="6 7" key="1">
    <citation type="submission" date="2021-01" db="EMBL/GenBank/DDBJ databases">
        <title>Piscinibacter sp. Jin2 Genome sequencing and assembly.</title>
        <authorList>
            <person name="Kim I."/>
        </authorList>
    </citation>
    <scope>NUCLEOTIDE SEQUENCE [LARGE SCALE GENOMIC DNA]</scope>
    <source>
        <strain evidence="6 7">Jin2</strain>
    </source>
</reference>
<keyword evidence="5" id="KW-1003">Cell membrane</keyword>
<evidence type="ECO:0000256" key="5">
    <source>
        <dbReference type="RuleBase" id="RU363041"/>
    </source>
</evidence>
<dbReference type="PANTHER" id="PTHR43483">
    <property type="entry name" value="MEMBRANE TRANSPORTER PROTEIN HI_0806-RELATED"/>
    <property type="match status" value="1"/>
</dbReference>
<dbReference type="GO" id="GO:0005886">
    <property type="term" value="C:plasma membrane"/>
    <property type="evidence" value="ECO:0007669"/>
    <property type="project" value="UniProtKB-SubCell"/>
</dbReference>
<feature type="transmembrane region" description="Helical" evidence="5">
    <location>
        <begin position="255"/>
        <end position="272"/>
    </location>
</feature>
<evidence type="ECO:0000313" key="7">
    <source>
        <dbReference type="Proteomes" id="UP000643207"/>
    </source>
</evidence>
<gene>
    <name evidence="6" type="ORF">JI742_12670</name>
</gene>
<name>A0A9X1BS83_9BURK</name>
<feature type="transmembrane region" description="Helical" evidence="5">
    <location>
        <begin position="226"/>
        <end position="243"/>
    </location>
</feature>
<evidence type="ECO:0000256" key="2">
    <source>
        <dbReference type="ARBA" id="ARBA00022692"/>
    </source>
</evidence>
<feature type="transmembrane region" description="Helical" evidence="5">
    <location>
        <begin position="146"/>
        <end position="172"/>
    </location>
</feature>
<dbReference type="EMBL" id="JAERRA010000002">
    <property type="protein sequence ID" value="MBL0720739.1"/>
    <property type="molecule type" value="Genomic_DNA"/>
</dbReference>